<dbReference type="InterPro" id="IPR003871">
    <property type="entry name" value="RFA1B/D_OB_1st"/>
</dbReference>
<gene>
    <name evidence="3" type="ORF">OLC1_LOCUS399</name>
</gene>
<evidence type="ECO:0000313" key="4">
    <source>
        <dbReference type="Proteomes" id="UP001161247"/>
    </source>
</evidence>
<reference evidence="3" key="1">
    <citation type="submission" date="2023-03" db="EMBL/GenBank/DDBJ databases">
        <authorList>
            <person name="Julca I."/>
        </authorList>
    </citation>
    <scope>NUCLEOTIDE SEQUENCE</scope>
</reference>
<dbReference type="Gene3D" id="2.40.50.140">
    <property type="entry name" value="Nucleic acid-binding proteins"/>
    <property type="match status" value="3"/>
</dbReference>
<keyword evidence="4" id="KW-1185">Reference proteome</keyword>
<dbReference type="CDD" id="cd04480">
    <property type="entry name" value="RPA1_DBD_A_like"/>
    <property type="match status" value="1"/>
</dbReference>
<dbReference type="AlphaFoldDB" id="A0AAV1BWC7"/>
<organism evidence="3 4">
    <name type="scientific">Oldenlandia corymbosa var. corymbosa</name>
    <dbReference type="NCBI Taxonomy" id="529605"/>
    <lineage>
        <taxon>Eukaryota</taxon>
        <taxon>Viridiplantae</taxon>
        <taxon>Streptophyta</taxon>
        <taxon>Embryophyta</taxon>
        <taxon>Tracheophyta</taxon>
        <taxon>Spermatophyta</taxon>
        <taxon>Magnoliopsida</taxon>
        <taxon>eudicotyledons</taxon>
        <taxon>Gunneridae</taxon>
        <taxon>Pentapetalae</taxon>
        <taxon>asterids</taxon>
        <taxon>lamiids</taxon>
        <taxon>Gentianales</taxon>
        <taxon>Rubiaceae</taxon>
        <taxon>Rubioideae</taxon>
        <taxon>Spermacoceae</taxon>
        <taxon>Hedyotis-Oldenlandia complex</taxon>
        <taxon>Oldenlandia</taxon>
    </lineage>
</organism>
<name>A0AAV1BWC7_OLDCO</name>
<dbReference type="PANTHER" id="PTHR47165:SF4">
    <property type="entry name" value="OS03G0429900 PROTEIN"/>
    <property type="match status" value="1"/>
</dbReference>
<protein>
    <submittedName>
        <fullName evidence="3">OLC1v1021748C1</fullName>
    </submittedName>
</protein>
<accession>A0AAV1BWC7</accession>
<dbReference type="Pfam" id="PF02721">
    <property type="entry name" value="DUF223"/>
    <property type="match status" value="1"/>
</dbReference>
<feature type="domain" description="Replication protein A 70 kDa DNA-binding subunit B/D first OB fold" evidence="2">
    <location>
        <begin position="22"/>
        <end position="113"/>
    </location>
</feature>
<sequence>MVAAQRYIADINGLISTKSPHFRIVVRVMSIWKMYKKADQKEIKSLELIFIDAQGGKIQATIPKSFMDSFIKYFAEGCLWQIACFDHALNIVGGYRCSKHEYKIVFEPNTIVDTVDDVVDLDIPNHVFEFTPFSEISNFIANFDFCFDVIGHVIGVSEAIIDGDKKRISVELEDERADRLKITLWNRNADAISAMMADHPVMSVVLIVQYVKCEKWNSRASVTTNMYNGRIFLNDMSMPAISEYKMRLEDIEDKDASVQQISILSNIFGYNTYEDFVKDASMLTLSEIKELEEPCYVVTFAKITGLVKEFDWCYLGCRDCNKKVTEIGKDTDTRLVGLPKSNQRGKGKKVTSEINGEGIKKFLCSKHGLVSAVTQKFKIHAIVVDGSGSGIVTLWDRQVYNLINKNASELLEEEPGVYYPNKLEELKGKKCLFKLDISQFNIRNRDSEMSVARVTTDAAIIKQYLQAVAEDLEIDAETSIEFGLSMTQTDDSTAKTAVSCIGDVNIQNADIGTPLEDTADSPPPKKSKSTQDLESVKSHQNKCVRKI</sequence>
<dbReference type="SUPFAM" id="SSF50249">
    <property type="entry name" value="Nucleic acid-binding proteins"/>
    <property type="match status" value="3"/>
</dbReference>
<feature type="region of interest" description="Disordered" evidence="1">
    <location>
        <begin position="511"/>
        <end position="547"/>
    </location>
</feature>
<evidence type="ECO:0000256" key="1">
    <source>
        <dbReference type="SAM" id="MobiDB-lite"/>
    </source>
</evidence>
<dbReference type="PANTHER" id="PTHR47165">
    <property type="entry name" value="OS03G0429900 PROTEIN"/>
    <property type="match status" value="1"/>
</dbReference>
<evidence type="ECO:0000313" key="3">
    <source>
        <dbReference type="EMBL" id="CAI9087629.1"/>
    </source>
</evidence>
<dbReference type="Proteomes" id="UP001161247">
    <property type="component" value="Chromosome 1"/>
</dbReference>
<evidence type="ECO:0000259" key="2">
    <source>
        <dbReference type="Pfam" id="PF02721"/>
    </source>
</evidence>
<proteinExistence type="predicted"/>
<dbReference type="InterPro" id="IPR012340">
    <property type="entry name" value="NA-bd_OB-fold"/>
</dbReference>
<dbReference type="EMBL" id="OX459118">
    <property type="protein sequence ID" value="CAI9087629.1"/>
    <property type="molecule type" value="Genomic_DNA"/>
</dbReference>